<gene>
    <name evidence="1" type="ORF">K488DRAFT_92050</name>
</gene>
<keyword evidence="2" id="KW-1185">Reference proteome</keyword>
<organism evidence="1 2">
    <name type="scientific">Vararia minispora EC-137</name>
    <dbReference type="NCBI Taxonomy" id="1314806"/>
    <lineage>
        <taxon>Eukaryota</taxon>
        <taxon>Fungi</taxon>
        <taxon>Dikarya</taxon>
        <taxon>Basidiomycota</taxon>
        <taxon>Agaricomycotina</taxon>
        <taxon>Agaricomycetes</taxon>
        <taxon>Russulales</taxon>
        <taxon>Lachnocladiaceae</taxon>
        <taxon>Vararia</taxon>
    </lineage>
</organism>
<protein>
    <submittedName>
        <fullName evidence="1">Uncharacterized protein</fullName>
    </submittedName>
</protein>
<comment type="caution">
    <text evidence="1">The sequence shown here is derived from an EMBL/GenBank/DDBJ whole genome shotgun (WGS) entry which is preliminary data.</text>
</comment>
<accession>A0ACB8Q4J4</accession>
<dbReference type="Proteomes" id="UP000814128">
    <property type="component" value="Unassembled WGS sequence"/>
</dbReference>
<reference evidence="1" key="2">
    <citation type="journal article" date="2022" name="New Phytol.">
        <title>Evolutionary transition to the ectomycorrhizal habit in the genomes of a hyperdiverse lineage of mushroom-forming fungi.</title>
        <authorList>
            <person name="Looney B."/>
            <person name="Miyauchi S."/>
            <person name="Morin E."/>
            <person name="Drula E."/>
            <person name="Courty P.E."/>
            <person name="Kohler A."/>
            <person name="Kuo A."/>
            <person name="LaButti K."/>
            <person name="Pangilinan J."/>
            <person name="Lipzen A."/>
            <person name="Riley R."/>
            <person name="Andreopoulos W."/>
            <person name="He G."/>
            <person name="Johnson J."/>
            <person name="Nolan M."/>
            <person name="Tritt A."/>
            <person name="Barry K.W."/>
            <person name="Grigoriev I.V."/>
            <person name="Nagy L.G."/>
            <person name="Hibbett D."/>
            <person name="Henrissat B."/>
            <person name="Matheny P.B."/>
            <person name="Labbe J."/>
            <person name="Martin F.M."/>
        </authorList>
    </citation>
    <scope>NUCLEOTIDE SEQUENCE</scope>
    <source>
        <strain evidence="1">EC-137</strain>
    </source>
</reference>
<proteinExistence type="predicted"/>
<sequence>MSSVLILFYFFSFFAAFGAGRCVPRQDSGMLVTADRRAHSATHVHASSMTVGNAVDASGMLVDTIEDASTVTASPCLPTTPSTDATSITGALNFNYMISPIYAWGNSLLRKMLPVE</sequence>
<reference evidence="1" key="1">
    <citation type="submission" date="2021-02" db="EMBL/GenBank/DDBJ databases">
        <authorList>
            <consortium name="DOE Joint Genome Institute"/>
            <person name="Ahrendt S."/>
            <person name="Looney B.P."/>
            <person name="Miyauchi S."/>
            <person name="Morin E."/>
            <person name="Drula E."/>
            <person name="Courty P.E."/>
            <person name="Chicoki N."/>
            <person name="Fauchery L."/>
            <person name="Kohler A."/>
            <person name="Kuo A."/>
            <person name="Labutti K."/>
            <person name="Pangilinan J."/>
            <person name="Lipzen A."/>
            <person name="Riley R."/>
            <person name="Andreopoulos W."/>
            <person name="He G."/>
            <person name="Johnson J."/>
            <person name="Barry K.W."/>
            <person name="Grigoriev I.V."/>
            <person name="Nagy L."/>
            <person name="Hibbett D."/>
            <person name="Henrissat B."/>
            <person name="Matheny P.B."/>
            <person name="Labbe J."/>
            <person name="Martin F."/>
        </authorList>
    </citation>
    <scope>NUCLEOTIDE SEQUENCE</scope>
    <source>
        <strain evidence="1">EC-137</strain>
    </source>
</reference>
<dbReference type="EMBL" id="MU274268">
    <property type="protein sequence ID" value="KAI0026698.1"/>
    <property type="molecule type" value="Genomic_DNA"/>
</dbReference>
<name>A0ACB8Q4J4_9AGAM</name>
<evidence type="ECO:0000313" key="1">
    <source>
        <dbReference type="EMBL" id="KAI0026698.1"/>
    </source>
</evidence>
<evidence type="ECO:0000313" key="2">
    <source>
        <dbReference type="Proteomes" id="UP000814128"/>
    </source>
</evidence>